<dbReference type="EMBL" id="JADJOT010000002">
    <property type="protein sequence ID" value="MBK7953085.1"/>
    <property type="molecule type" value="Genomic_DNA"/>
</dbReference>
<name>A0A935T508_9PROT</name>
<proteinExistence type="predicted"/>
<accession>A0A935T508</accession>
<gene>
    <name evidence="1" type="ORF">IPK02_03380</name>
</gene>
<dbReference type="InterPro" id="IPR009883">
    <property type="entry name" value="YgfX"/>
</dbReference>
<dbReference type="AlphaFoldDB" id="A0A935T508"/>
<organism evidence="1 2">
    <name type="scientific">Candidatus Accumulibacter affinis</name>
    <dbReference type="NCBI Taxonomy" id="2954384"/>
    <lineage>
        <taxon>Bacteria</taxon>
        <taxon>Pseudomonadati</taxon>
        <taxon>Pseudomonadota</taxon>
        <taxon>Betaproteobacteria</taxon>
        <taxon>Candidatus Accumulibacter</taxon>
    </lineage>
</organism>
<dbReference type="Proteomes" id="UP000706151">
    <property type="component" value="Unassembled WGS sequence"/>
</dbReference>
<dbReference type="Pfam" id="PF07254">
    <property type="entry name" value="Cpta_toxin"/>
    <property type="match status" value="1"/>
</dbReference>
<sequence length="144" mass="16086">MQFPLHIDLRHSRRLSFLIVLLHAVAGGCLWVLPWHLAARGVLLAMVGWSAWQALRPSSVVGLRLTEGGELALLSAADEPVYVAVQADSTVFSELIVLRVRDEEHGRLSSLVLLPDSMRAEHFRLLRLWLRWLANPEGPPADDV</sequence>
<evidence type="ECO:0000313" key="2">
    <source>
        <dbReference type="Proteomes" id="UP000706151"/>
    </source>
</evidence>
<evidence type="ECO:0008006" key="3">
    <source>
        <dbReference type="Google" id="ProtNLM"/>
    </source>
</evidence>
<comment type="caution">
    <text evidence="1">The sequence shown here is derived from an EMBL/GenBank/DDBJ whole genome shotgun (WGS) entry which is preliminary data.</text>
</comment>
<reference evidence="1 2" key="1">
    <citation type="submission" date="2020-10" db="EMBL/GenBank/DDBJ databases">
        <title>Connecting structure to function with the recovery of over 1000 high-quality activated sludge metagenome-assembled genomes encoding full-length rRNA genes using long-read sequencing.</title>
        <authorList>
            <person name="Singleton C.M."/>
            <person name="Petriglieri F."/>
            <person name="Kristensen J.M."/>
            <person name="Kirkegaard R.H."/>
            <person name="Michaelsen T.Y."/>
            <person name="Andersen M.H."/>
            <person name="Karst S.M."/>
            <person name="Dueholm M.S."/>
            <person name="Nielsen P.H."/>
            <person name="Albertsen M."/>
        </authorList>
    </citation>
    <scope>NUCLEOTIDE SEQUENCE [LARGE SCALE GENOMIC DNA]</scope>
    <source>
        <strain evidence="1">Fred_18-Q3-R57-64_BAT3C.720</strain>
    </source>
</reference>
<protein>
    <recommendedName>
        <fullName evidence="3">Toxin CptA</fullName>
    </recommendedName>
</protein>
<evidence type="ECO:0000313" key="1">
    <source>
        <dbReference type="EMBL" id="MBK7953085.1"/>
    </source>
</evidence>